<evidence type="ECO:0000256" key="8">
    <source>
        <dbReference type="ARBA" id="ARBA00023180"/>
    </source>
</evidence>
<dbReference type="InterPro" id="IPR037045">
    <property type="entry name" value="S8pro/Inhibitor_I9_sf"/>
</dbReference>
<dbReference type="CDD" id="cd04852">
    <property type="entry name" value="Peptidases_S8_3"/>
    <property type="match status" value="1"/>
</dbReference>
<dbReference type="InterPro" id="IPR022398">
    <property type="entry name" value="Peptidase_S8_His-AS"/>
</dbReference>
<feature type="active site" description="Charge relay system" evidence="9">
    <location>
        <position position="168"/>
    </location>
</feature>
<dbReference type="PANTHER" id="PTHR10795">
    <property type="entry name" value="PROPROTEIN CONVERTASE SUBTILISIN/KEXIN"/>
    <property type="match status" value="1"/>
</dbReference>
<feature type="signal peptide" evidence="12">
    <location>
        <begin position="1"/>
        <end position="24"/>
    </location>
</feature>
<dbReference type="Gene3D" id="3.50.30.30">
    <property type="match status" value="1"/>
</dbReference>
<dbReference type="InterPro" id="IPR000209">
    <property type="entry name" value="Peptidase_S8/S53_dom"/>
</dbReference>
<dbReference type="PROSITE" id="PS00138">
    <property type="entry name" value="SUBTILASE_SER"/>
    <property type="match status" value="1"/>
</dbReference>
<organism evidence="18 19">
    <name type="scientific">Massilia consociata</name>
    <dbReference type="NCBI Taxonomy" id="760117"/>
    <lineage>
        <taxon>Bacteria</taxon>
        <taxon>Pseudomonadati</taxon>
        <taxon>Pseudomonadota</taxon>
        <taxon>Betaproteobacteria</taxon>
        <taxon>Burkholderiales</taxon>
        <taxon>Oxalobacteraceae</taxon>
        <taxon>Telluria group</taxon>
        <taxon>Massilia</taxon>
    </lineage>
</organism>
<evidence type="ECO:0000259" key="15">
    <source>
        <dbReference type="Pfam" id="PF04151"/>
    </source>
</evidence>
<feature type="domain" description="PA" evidence="14">
    <location>
        <begin position="454"/>
        <end position="522"/>
    </location>
</feature>
<dbReference type="Pfam" id="PF02225">
    <property type="entry name" value="PA"/>
    <property type="match status" value="1"/>
</dbReference>
<evidence type="ECO:0000256" key="5">
    <source>
        <dbReference type="ARBA" id="ARBA00022729"/>
    </source>
</evidence>
<feature type="active site" description="Charge relay system" evidence="9">
    <location>
        <position position="258"/>
    </location>
</feature>
<dbReference type="SUPFAM" id="SSF52025">
    <property type="entry name" value="PA domain"/>
    <property type="match status" value="1"/>
</dbReference>
<sequence length="1062" mass="107964">MKLRPITSAVLLSLSLLAASAAQADGERRSYIIQLADKPVATYTGDVAGLQATKPAAGQRLNVDAAAVQAYIGYLDAKKADVMSTISGAPITNEYSVVFNGFSAMLTDDEVRALKKNSAVQAITADSILQLDTSYTPGFLGLDAPGGLWSKLGGQGAAGEDMIIGIVDSGIWPEHASFADRVDSATGTPSHTGDQQVYGAPPANWKGACDEGEGFAATNCNNKLIGARYFKTPTQTLHWTEFSSARDSVAGTEGSGGHGTHVASTAGGNANSPALTNGVSLGKISGVAPRARIAAYKVCWTSAAGSNGCATSNSVAAIEQAVKDGVNVINFSIGPNAGGGTFSEATEQAFLGASSAGVFVATSAGNGGPGATRVTPTAHLSPWLTSVGNATHNRLYAGDVVLGDGVVLTGASGNAKNEPTQLIRARDAAMPGIDPNNVSLNRCFGKADGAATPVYLDPAKVAGKILVCDRGDNVLVNKSANGKNAGAVGVIIANVAGGANTIINQAHTVSTVHLAQADGDKLKAYMAANPSASASMGNLRGILDPTVNAPMMSASSSRGPNVANANILKPDVAAPGSDILAAVTADLTRDQRDAVAAGGVSPKSDFAFYSGTSMASPHVAGIAALLKQRHPDWTPAMIKSAMMTTAFDVFGDTQNGIVGWDSSARFNGNLPWGQGAGHVSPTKADDPGLVYDAGLPDYIRFMCGAAVLNPSSAACASFGAIPAYDLNLASLTAADVLGVQTLKRTVTNVGATAATYTPTATLNGFNVVVEPASLTLNPGDKADFTVKLTRTTAPFNTWVYGRLTWNDGAGHVVRSPLTARASSLVTVAQVSSEAVTGSKFVTVGTGFGGSMTVAKAGLIPATRDAQTVLQAPNLASAATTAACAAGGGTGVNAHNFTVPAGTQLARFALFDEETSGNGASDLDLQLMRQNPSTNAWASVTTSGNMTSNENIQLANPAAGNYRVCVIGYAPKNGADSYKLSSWIVTPASAGGNFKVTAPGRVVAGGTATVGMSWSDLAVGTRHMGVVTYKSGTTTVGTTVVEVDTTDPLPMFLNARPEPIHAL</sequence>
<gene>
    <name evidence="18" type="ORF">ACFFJK_17190</name>
</gene>
<dbReference type="InterPro" id="IPR023828">
    <property type="entry name" value="Peptidase_S8_Ser-AS"/>
</dbReference>
<feature type="region of interest" description="Disordered" evidence="11">
    <location>
        <begin position="248"/>
        <end position="270"/>
    </location>
</feature>
<dbReference type="RefSeq" id="WP_379680758.1">
    <property type="nucleotide sequence ID" value="NZ_JBHLWP010000016.1"/>
</dbReference>
<dbReference type="PRINTS" id="PR00723">
    <property type="entry name" value="SUBTILISIN"/>
</dbReference>
<evidence type="ECO:0000313" key="19">
    <source>
        <dbReference type="Proteomes" id="UP001589773"/>
    </source>
</evidence>
<keyword evidence="7 9" id="KW-0720">Serine protease</keyword>
<evidence type="ECO:0000256" key="6">
    <source>
        <dbReference type="ARBA" id="ARBA00022801"/>
    </source>
</evidence>
<evidence type="ECO:0000259" key="14">
    <source>
        <dbReference type="Pfam" id="PF02225"/>
    </source>
</evidence>
<dbReference type="PROSITE" id="PS00136">
    <property type="entry name" value="SUBTILASE_ASP"/>
    <property type="match status" value="1"/>
</dbReference>
<dbReference type="InterPro" id="IPR010259">
    <property type="entry name" value="S8pro/Inhibitor_I9"/>
</dbReference>
<comment type="subcellular location">
    <subcellularLocation>
        <location evidence="1">Secreted</location>
    </subcellularLocation>
</comment>
<keyword evidence="3" id="KW-0964">Secreted</keyword>
<keyword evidence="19" id="KW-1185">Reference proteome</keyword>
<dbReference type="CDD" id="cd02120">
    <property type="entry name" value="PA_subtilisin_like"/>
    <property type="match status" value="1"/>
</dbReference>
<dbReference type="InterPro" id="IPR007280">
    <property type="entry name" value="Peptidase_C_arc/bac"/>
</dbReference>
<dbReference type="InterPro" id="IPR034197">
    <property type="entry name" value="Peptidases_S8_3"/>
</dbReference>
<dbReference type="EMBL" id="JBHLWP010000016">
    <property type="protein sequence ID" value="MFC0253635.1"/>
    <property type="molecule type" value="Genomic_DNA"/>
</dbReference>
<dbReference type="Pfam" id="PF05922">
    <property type="entry name" value="Inhibitor_I9"/>
    <property type="match status" value="1"/>
</dbReference>
<dbReference type="Pfam" id="PF04151">
    <property type="entry name" value="PPC"/>
    <property type="match status" value="1"/>
</dbReference>
<dbReference type="Pfam" id="PF17766">
    <property type="entry name" value="fn3_6"/>
    <property type="match status" value="1"/>
</dbReference>
<protein>
    <submittedName>
        <fullName evidence="18">S8 family serine peptidase</fullName>
    </submittedName>
</protein>
<evidence type="ECO:0000256" key="9">
    <source>
        <dbReference type="PROSITE-ProRule" id="PRU01240"/>
    </source>
</evidence>
<keyword evidence="5 12" id="KW-0732">Signal</keyword>
<dbReference type="Gene3D" id="2.60.120.380">
    <property type="match status" value="1"/>
</dbReference>
<feature type="domain" description="Subtilisin-like protease fibronectin type-III" evidence="17">
    <location>
        <begin position="725"/>
        <end position="818"/>
    </location>
</feature>
<dbReference type="SUPFAM" id="SSF52743">
    <property type="entry name" value="Subtilisin-like"/>
    <property type="match status" value="1"/>
</dbReference>
<dbReference type="Pfam" id="PF00082">
    <property type="entry name" value="Peptidase_S8"/>
    <property type="match status" value="1"/>
</dbReference>
<dbReference type="InterPro" id="IPR023827">
    <property type="entry name" value="Peptidase_S8_Asp-AS"/>
</dbReference>
<dbReference type="InterPro" id="IPR036852">
    <property type="entry name" value="Peptidase_S8/S53_dom_sf"/>
</dbReference>
<dbReference type="Proteomes" id="UP001589773">
    <property type="component" value="Unassembled WGS sequence"/>
</dbReference>
<dbReference type="InterPro" id="IPR041469">
    <property type="entry name" value="Subtilisin-like_FN3"/>
</dbReference>
<reference evidence="18 19" key="1">
    <citation type="submission" date="2024-09" db="EMBL/GenBank/DDBJ databases">
        <authorList>
            <person name="Sun Q."/>
            <person name="Mori K."/>
        </authorList>
    </citation>
    <scope>NUCLEOTIDE SEQUENCE [LARGE SCALE GENOMIC DNA]</scope>
    <source>
        <strain evidence="18 19">CCM 7792</strain>
    </source>
</reference>
<comment type="similarity">
    <text evidence="2 9 10">Belongs to the peptidase S8 family.</text>
</comment>
<evidence type="ECO:0000256" key="12">
    <source>
        <dbReference type="SAM" id="SignalP"/>
    </source>
</evidence>
<evidence type="ECO:0000256" key="10">
    <source>
        <dbReference type="RuleBase" id="RU003355"/>
    </source>
</evidence>
<dbReference type="Gene3D" id="2.60.40.2310">
    <property type="match status" value="1"/>
</dbReference>
<evidence type="ECO:0000256" key="4">
    <source>
        <dbReference type="ARBA" id="ARBA00022670"/>
    </source>
</evidence>
<evidence type="ECO:0000256" key="1">
    <source>
        <dbReference type="ARBA" id="ARBA00004613"/>
    </source>
</evidence>
<evidence type="ECO:0000259" key="17">
    <source>
        <dbReference type="Pfam" id="PF17766"/>
    </source>
</evidence>
<evidence type="ECO:0000313" key="18">
    <source>
        <dbReference type="EMBL" id="MFC0253635.1"/>
    </source>
</evidence>
<name>A0ABV6FJC9_9BURK</name>
<comment type="caution">
    <text evidence="18">The sequence shown here is derived from an EMBL/GenBank/DDBJ whole genome shotgun (WGS) entry which is preliminary data.</text>
</comment>
<dbReference type="PROSITE" id="PS00137">
    <property type="entry name" value="SUBTILASE_HIS"/>
    <property type="match status" value="1"/>
</dbReference>
<accession>A0ABV6FJC9</accession>
<dbReference type="Gene3D" id="3.40.50.200">
    <property type="entry name" value="Peptidase S8/S53 domain"/>
    <property type="match status" value="1"/>
</dbReference>
<feature type="active site" description="Charge relay system" evidence="9">
    <location>
        <position position="613"/>
    </location>
</feature>
<keyword evidence="8" id="KW-0325">Glycoprotein</keyword>
<dbReference type="InterPro" id="IPR003137">
    <property type="entry name" value="PA_domain"/>
</dbReference>
<evidence type="ECO:0000256" key="7">
    <source>
        <dbReference type="ARBA" id="ARBA00022825"/>
    </source>
</evidence>
<dbReference type="InterPro" id="IPR045051">
    <property type="entry name" value="SBT"/>
</dbReference>
<feature type="domain" description="Peptidase C-terminal archaeal/bacterial" evidence="15">
    <location>
        <begin position="891"/>
        <end position="965"/>
    </location>
</feature>
<proteinExistence type="inferred from homology"/>
<dbReference type="PROSITE" id="PS51892">
    <property type="entry name" value="SUBTILASE"/>
    <property type="match status" value="1"/>
</dbReference>
<dbReference type="Gene3D" id="3.30.70.80">
    <property type="entry name" value="Peptidase S8 propeptide/proteinase inhibitor I9"/>
    <property type="match status" value="1"/>
</dbReference>
<evidence type="ECO:0000256" key="11">
    <source>
        <dbReference type="SAM" id="MobiDB-lite"/>
    </source>
</evidence>
<evidence type="ECO:0000256" key="3">
    <source>
        <dbReference type="ARBA" id="ARBA00022525"/>
    </source>
</evidence>
<feature type="domain" description="Peptidase S8/S53" evidence="13">
    <location>
        <begin position="159"/>
        <end position="660"/>
    </location>
</feature>
<keyword evidence="4 9" id="KW-0645">Protease</keyword>
<dbReference type="SUPFAM" id="SSF54897">
    <property type="entry name" value="Protease propeptides/inhibitors"/>
    <property type="match status" value="1"/>
</dbReference>
<dbReference type="InterPro" id="IPR046450">
    <property type="entry name" value="PA_dom_sf"/>
</dbReference>
<feature type="chain" id="PRO_5047341463" evidence="12">
    <location>
        <begin position="25"/>
        <end position="1062"/>
    </location>
</feature>
<feature type="domain" description="Inhibitor I9" evidence="16">
    <location>
        <begin position="31"/>
        <end position="131"/>
    </location>
</feature>
<keyword evidence="6 9" id="KW-0378">Hydrolase</keyword>
<evidence type="ECO:0000259" key="16">
    <source>
        <dbReference type="Pfam" id="PF05922"/>
    </source>
</evidence>
<dbReference type="InterPro" id="IPR015500">
    <property type="entry name" value="Peptidase_S8_subtilisin-rel"/>
</dbReference>
<evidence type="ECO:0000259" key="13">
    <source>
        <dbReference type="Pfam" id="PF00082"/>
    </source>
</evidence>
<evidence type="ECO:0000256" key="2">
    <source>
        <dbReference type="ARBA" id="ARBA00011073"/>
    </source>
</evidence>